<keyword evidence="2 8" id="KW-0812">Transmembrane</keyword>
<dbReference type="SMART" id="SM00831">
    <property type="entry name" value="Cation_ATPase_N"/>
    <property type="match status" value="1"/>
</dbReference>
<dbReference type="Pfam" id="PF08282">
    <property type="entry name" value="Hydrolase_3"/>
    <property type="match status" value="1"/>
</dbReference>
<evidence type="ECO:0000256" key="7">
    <source>
        <dbReference type="ARBA" id="ARBA00023136"/>
    </source>
</evidence>
<evidence type="ECO:0000259" key="9">
    <source>
        <dbReference type="SMART" id="SM00831"/>
    </source>
</evidence>
<dbReference type="EMBL" id="MFPS01000008">
    <property type="protein sequence ID" value="OGH58893.1"/>
    <property type="molecule type" value="Genomic_DNA"/>
</dbReference>
<dbReference type="InterPro" id="IPR059000">
    <property type="entry name" value="ATPase_P-type_domA"/>
</dbReference>
<dbReference type="SFLD" id="SFLDG00002">
    <property type="entry name" value="C1.7:_P-type_atpase_like"/>
    <property type="match status" value="1"/>
</dbReference>
<dbReference type="Pfam" id="PF13246">
    <property type="entry name" value="Cation_ATPase"/>
    <property type="match status" value="1"/>
</dbReference>
<evidence type="ECO:0000256" key="2">
    <source>
        <dbReference type="ARBA" id="ARBA00022692"/>
    </source>
</evidence>
<evidence type="ECO:0000256" key="1">
    <source>
        <dbReference type="ARBA" id="ARBA00004141"/>
    </source>
</evidence>
<dbReference type="SFLD" id="SFLDS00003">
    <property type="entry name" value="Haloacid_Dehalogenase"/>
    <property type="match status" value="1"/>
</dbReference>
<feature type="transmembrane region" description="Helical" evidence="8">
    <location>
        <begin position="56"/>
        <end position="74"/>
    </location>
</feature>
<evidence type="ECO:0000313" key="11">
    <source>
        <dbReference type="Proteomes" id="UP000177067"/>
    </source>
</evidence>
<feature type="transmembrane region" description="Helical" evidence="8">
    <location>
        <begin position="825"/>
        <end position="845"/>
    </location>
</feature>
<evidence type="ECO:0000256" key="8">
    <source>
        <dbReference type="SAM" id="Phobius"/>
    </source>
</evidence>
<sequence length="891" mass="98801">MLYHSKSVADVLKEMQSGNGGLDDEAVKKKLNKFGSNSLPKSSDNANRFKILLEQFKSPLIFILIIAGSISGFLQEYIDMAVIFITVGINTIIGFIQEDKANQALKKLRSMIEYSAVVLRGGKPMQVKSDDIVPGDILILEAGDKIQADGRIMTSIDFETNEASLTGESEPNKKSNRILKEDITVADRSNMVYKGTVVLSGRAKVVVTATGKNTEIGKIASLVKETKEERTPLQIQLAKLGHQLAVLVLILSVMIFILGAFFGNGESLFHIFEVTVAVAVAAIPEGLVITMTVILAVGMRFILKQRALVRKLVAAETLGSVSVICTDKTGTITEGKMRLTNLITSKDDLDFEELKTLNLTKDEKHKEALFALRIGVLANDGILENSHEEEEKWKMVGDTTDLAFLHMGAVVGLHKDNLDETTERIDEVPFSSERKYIATMHHIDNQYVVYTKGAPEVLLKRCKYYEDDGKTKTMTKAKKDFFQEKIDDLTDNGLRVLAIAYKRIGDEKIKLNDKEIDDLNFVAVIGLSDPIRPDVKETIALSHKAKIKTVMITGDHIKTAQFIAKQIGLSDKKEQIFDGQHLESITDEELVAEVKHISIFARVDPVHKIRIVRALQANGEVVAMTGDGVNDAPALKAADIGIALGSGTDVAKEIADVVLLDDAYSTIVKAVEEGRGIYQNVKKVILYLLASSFAEVGLVGLSLLFRLPLAVLPAQILWVNVLEDSFPNMALAFDKGDKENMQEGPRDRNEPILDSEMKIMIAIVSIISNLVLFGLYVYLLQAIDDFVYVRTMMFVGLGIASLIYIYSIRSMRHMVWQKNPFSNNYLNLALFVGWVMLVGAVHWGPLQVLLRTVDLSFTAWGVMFMFGLLNMAVIEIVKFIFLVRKNKLKLI</sequence>
<feature type="transmembrane region" description="Helical" evidence="8">
    <location>
        <begin position="857"/>
        <end position="881"/>
    </location>
</feature>
<dbReference type="GO" id="GO:0016020">
    <property type="term" value="C:membrane"/>
    <property type="evidence" value="ECO:0007669"/>
    <property type="project" value="UniProtKB-SubCell"/>
</dbReference>
<dbReference type="InterPro" id="IPR044492">
    <property type="entry name" value="P_typ_ATPase_HD_dom"/>
</dbReference>
<keyword evidence="7 8" id="KW-0472">Membrane</keyword>
<dbReference type="PROSITE" id="PS00154">
    <property type="entry name" value="ATPASE_E1_E2"/>
    <property type="match status" value="1"/>
</dbReference>
<dbReference type="Proteomes" id="UP000177067">
    <property type="component" value="Unassembled WGS sequence"/>
</dbReference>
<gene>
    <name evidence="10" type="ORF">A2725_04055</name>
</gene>
<dbReference type="InterPro" id="IPR006068">
    <property type="entry name" value="ATPase_P-typ_cation-transptr_C"/>
</dbReference>
<dbReference type="AlphaFoldDB" id="A0A1F6LHX3"/>
<keyword evidence="3" id="KW-0547">Nucleotide-binding</keyword>
<dbReference type="InterPro" id="IPR018303">
    <property type="entry name" value="ATPase_P-typ_P_site"/>
</dbReference>
<proteinExistence type="predicted"/>
<dbReference type="Pfam" id="PF00689">
    <property type="entry name" value="Cation_ATPase_C"/>
    <property type="match status" value="1"/>
</dbReference>
<accession>A0A1F6LHX3</accession>
<dbReference type="PRINTS" id="PR00119">
    <property type="entry name" value="CATATPASE"/>
</dbReference>
<evidence type="ECO:0000256" key="5">
    <source>
        <dbReference type="ARBA" id="ARBA00022967"/>
    </source>
</evidence>
<dbReference type="InterPro" id="IPR023299">
    <property type="entry name" value="ATPase_P-typ_cyto_dom_N"/>
</dbReference>
<dbReference type="PRINTS" id="PR00120">
    <property type="entry name" value="HATPASE"/>
</dbReference>
<dbReference type="InterPro" id="IPR023214">
    <property type="entry name" value="HAD_sf"/>
</dbReference>
<evidence type="ECO:0000256" key="3">
    <source>
        <dbReference type="ARBA" id="ARBA00022741"/>
    </source>
</evidence>
<dbReference type="InterPro" id="IPR001757">
    <property type="entry name" value="P_typ_ATPase"/>
</dbReference>
<dbReference type="NCBIfam" id="TIGR01494">
    <property type="entry name" value="ATPase_P-type"/>
    <property type="match status" value="3"/>
</dbReference>
<keyword evidence="4" id="KW-0067">ATP-binding</keyword>
<feature type="transmembrane region" description="Helical" evidence="8">
    <location>
        <begin position="80"/>
        <end position="97"/>
    </location>
</feature>
<feature type="transmembrane region" description="Helical" evidence="8">
    <location>
        <begin position="244"/>
        <end position="262"/>
    </location>
</feature>
<dbReference type="GO" id="GO:0005524">
    <property type="term" value="F:ATP binding"/>
    <property type="evidence" value="ECO:0007669"/>
    <property type="project" value="UniProtKB-KW"/>
</dbReference>
<evidence type="ECO:0000256" key="6">
    <source>
        <dbReference type="ARBA" id="ARBA00022989"/>
    </source>
</evidence>
<name>A0A1F6LHX3_9BACT</name>
<protein>
    <recommendedName>
        <fullName evidence="9">Cation-transporting P-type ATPase N-terminal domain-containing protein</fullName>
    </recommendedName>
</protein>
<dbReference type="Gene3D" id="3.40.50.1000">
    <property type="entry name" value="HAD superfamily/HAD-like"/>
    <property type="match status" value="1"/>
</dbReference>
<feature type="transmembrane region" description="Helical" evidence="8">
    <location>
        <begin position="274"/>
        <end position="303"/>
    </location>
</feature>
<dbReference type="InterPro" id="IPR036412">
    <property type="entry name" value="HAD-like_sf"/>
</dbReference>
<dbReference type="InterPro" id="IPR023298">
    <property type="entry name" value="ATPase_P-typ_TM_dom_sf"/>
</dbReference>
<dbReference type="PANTHER" id="PTHR42861">
    <property type="entry name" value="CALCIUM-TRANSPORTING ATPASE"/>
    <property type="match status" value="1"/>
</dbReference>
<keyword evidence="6 8" id="KW-1133">Transmembrane helix</keyword>
<dbReference type="SUPFAM" id="SSF81653">
    <property type="entry name" value="Calcium ATPase, transduction domain A"/>
    <property type="match status" value="1"/>
</dbReference>
<dbReference type="InterPro" id="IPR004014">
    <property type="entry name" value="ATPase_P-typ_cation-transptr_N"/>
</dbReference>
<dbReference type="Gene3D" id="3.40.1110.10">
    <property type="entry name" value="Calcium-transporting ATPase, cytoplasmic domain N"/>
    <property type="match status" value="1"/>
</dbReference>
<dbReference type="SUPFAM" id="SSF56784">
    <property type="entry name" value="HAD-like"/>
    <property type="match status" value="1"/>
</dbReference>
<dbReference type="SUPFAM" id="SSF81665">
    <property type="entry name" value="Calcium ATPase, transmembrane domain M"/>
    <property type="match status" value="1"/>
</dbReference>
<evidence type="ECO:0000313" key="10">
    <source>
        <dbReference type="EMBL" id="OGH58893.1"/>
    </source>
</evidence>
<dbReference type="Pfam" id="PF00122">
    <property type="entry name" value="E1-E2_ATPase"/>
    <property type="match status" value="1"/>
</dbReference>
<reference evidence="10 11" key="1">
    <citation type="journal article" date="2016" name="Nat. Commun.">
        <title>Thousands of microbial genomes shed light on interconnected biogeochemical processes in an aquifer system.</title>
        <authorList>
            <person name="Anantharaman K."/>
            <person name="Brown C.T."/>
            <person name="Hug L.A."/>
            <person name="Sharon I."/>
            <person name="Castelle C.J."/>
            <person name="Probst A.J."/>
            <person name="Thomas B.C."/>
            <person name="Singh A."/>
            <person name="Wilkins M.J."/>
            <person name="Karaoz U."/>
            <person name="Brodie E.L."/>
            <person name="Williams K.H."/>
            <person name="Hubbard S.S."/>
            <person name="Banfield J.F."/>
        </authorList>
    </citation>
    <scope>NUCLEOTIDE SEQUENCE [LARGE SCALE GENOMIC DNA]</scope>
</reference>
<feature type="transmembrane region" description="Helical" evidence="8">
    <location>
        <begin position="786"/>
        <end position="805"/>
    </location>
</feature>
<dbReference type="SFLD" id="SFLDF00027">
    <property type="entry name" value="p-type_atpase"/>
    <property type="match status" value="1"/>
</dbReference>
<keyword evidence="5" id="KW-1278">Translocase</keyword>
<evidence type="ECO:0000256" key="4">
    <source>
        <dbReference type="ARBA" id="ARBA00022840"/>
    </source>
</evidence>
<feature type="transmembrane region" description="Helical" evidence="8">
    <location>
        <begin position="759"/>
        <end position="780"/>
    </location>
</feature>
<dbReference type="GO" id="GO:0016887">
    <property type="term" value="F:ATP hydrolysis activity"/>
    <property type="evidence" value="ECO:0007669"/>
    <property type="project" value="InterPro"/>
</dbReference>
<feature type="domain" description="Cation-transporting P-type ATPase N-terminal" evidence="9">
    <location>
        <begin position="2"/>
        <end position="76"/>
    </location>
</feature>
<dbReference type="Gene3D" id="1.20.1110.10">
    <property type="entry name" value="Calcium-transporting ATPase, transmembrane domain"/>
    <property type="match status" value="1"/>
</dbReference>
<comment type="caution">
    <text evidence="10">The sequence shown here is derived from an EMBL/GenBank/DDBJ whole genome shotgun (WGS) entry which is preliminary data.</text>
</comment>
<dbReference type="Gene3D" id="2.70.150.10">
    <property type="entry name" value="Calcium-transporting ATPase, cytoplasmic transduction domain A"/>
    <property type="match status" value="1"/>
</dbReference>
<dbReference type="SUPFAM" id="SSF81660">
    <property type="entry name" value="Metal cation-transporting ATPase, ATP-binding domain N"/>
    <property type="match status" value="1"/>
</dbReference>
<comment type="subcellular location">
    <subcellularLocation>
        <location evidence="1">Membrane</location>
        <topology evidence="1">Multi-pass membrane protein</topology>
    </subcellularLocation>
</comment>
<dbReference type="Pfam" id="PF00690">
    <property type="entry name" value="Cation_ATPase_N"/>
    <property type="match status" value="1"/>
</dbReference>
<dbReference type="InterPro" id="IPR008250">
    <property type="entry name" value="ATPase_P-typ_transduc_dom_A_sf"/>
</dbReference>
<organism evidence="10 11">
    <name type="scientific">Candidatus Magasanikbacteria bacterium RIFCSPHIGHO2_01_FULL_33_34</name>
    <dbReference type="NCBI Taxonomy" id="1798671"/>
    <lineage>
        <taxon>Bacteria</taxon>
        <taxon>Candidatus Magasanikiibacteriota</taxon>
    </lineage>
</organism>